<keyword evidence="4" id="KW-0902">Two-component regulatory system</keyword>
<feature type="modified residue" description="4-aspartylphosphate" evidence="8">
    <location>
        <position position="48"/>
    </location>
</feature>
<keyword evidence="2" id="KW-0963">Cytoplasm</keyword>
<evidence type="ECO:0000256" key="2">
    <source>
        <dbReference type="ARBA" id="ARBA00022490"/>
    </source>
</evidence>
<keyword evidence="3 8" id="KW-0597">Phosphoprotein</keyword>
<dbReference type="SMART" id="SM00448">
    <property type="entry name" value="REC"/>
    <property type="match status" value="1"/>
</dbReference>
<gene>
    <name evidence="12" type="ORF">CN461_28520</name>
</gene>
<dbReference type="GO" id="GO:0006355">
    <property type="term" value="P:regulation of DNA-templated transcription"/>
    <property type="evidence" value="ECO:0007669"/>
    <property type="project" value="UniProtKB-ARBA"/>
</dbReference>
<dbReference type="CDD" id="cd00383">
    <property type="entry name" value="trans_reg_C"/>
    <property type="match status" value="1"/>
</dbReference>
<evidence type="ECO:0000256" key="6">
    <source>
        <dbReference type="ARBA" id="ARBA00023125"/>
    </source>
</evidence>
<evidence type="ECO:0000256" key="5">
    <source>
        <dbReference type="ARBA" id="ARBA00023015"/>
    </source>
</evidence>
<dbReference type="PANTHER" id="PTHR48111:SF31">
    <property type="entry name" value="TRANSCRIPTIONAL REGULATORY PROTEIN YXDJ"/>
    <property type="match status" value="1"/>
</dbReference>
<organism evidence="12 13">
    <name type="scientific">Bacillus thuringiensis</name>
    <dbReference type="NCBI Taxonomy" id="1428"/>
    <lineage>
        <taxon>Bacteria</taxon>
        <taxon>Bacillati</taxon>
        <taxon>Bacillota</taxon>
        <taxon>Bacilli</taxon>
        <taxon>Bacillales</taxon>
        <taxon>Bacillaceae</taxon>
        <taxon>Bacillus</taxon>
        <taxon>Bacillus cereus group</taxon>
    </lineage>
</organism>
<dbReference type="EMBL" id="NTXF01000056">
    <property type="protein sequence ID" value="PEX43751.1"/>
    <property type="molecule type" value="Genomic_DNA"/>
</dbReference>
<dbReference type="GO" id="GO:0000160">
    <property type="term" value="P:phosphorelay signal transduction system"/>
    <property type="evidence" value="ECO:0007669"/>
    <property type="project" value="UniProtKB-KW"/>
</dbReference>
<evidence type="ECO:0000256" key="1">
    <source>
        <dbReference type="ARBA" id="ARBA00004496"/>
    </source>
</evidence>
<protein>
    <submittedName>
        <fullName evidence="12">DNA-binding response regulator</fullName>
    </submittedName>
</protein>
<dbReference type="InterPro" id="IPR036388">
    <property type="entry name" value="WH-like_DNA-bd_sf"/>
</dbReference>
<feature type="domain" description="OmpR/PhoB-type" evidence="11">
    <location>
        <begin position="125"/>
        <end position="223"/>
    </location>
</feature>
<reference evidence="12 13" key="1">
    <citation type="submission" date="2017-09" db="EMBL/GenBank/DDBJ databases">
        <title>Large-scale bioinformatics analysis of Bacillus genomes uncovers conserved roles of natural products in bacterial physiology.</title>
        <authorList>
            <consortium name="Agbiome Team Llc"/>
            <person name="Bleich R.M."/>
            <person name="Kirk G.J."/>
            <person name="Santa Maria K.C."/>
            <person name="Allen S.E."/>
            <person name="Farag S."/>
            <person name="Shank E.A."/>
            <person name="Bowers A."/>
        </authorList>
    </citation>
    <scope>NUCLEOTIDE SEQUENCE [LARGE SCALE GENOMIC DNA]</scope>
    <source>
        <strain evidence="12 13">AFS007900</strain>
    </source>
</reference>
<evidence type="ECO:0000313" key="12">
    <source>
        <dbReference type="EMBL" id="PEX43751.1"/>
    </source>
</evidence>
<evidence type="ECO:0000313" key="13">
    <source>
        <dbReference type="Proteomes" id="UP000220502"/>
    </source>
</evidence>
<comment type="subcellular location">
    <subcellularLocation>
        <location evidence="1">Cytoplasm</location>
    </subcellularLocation>
</comment>
<dbReference type="GO" id="GO:0005737">
    <property type="term" value="C:cytoplasm"/>
    <property type="evidence" value="ECO:0007669"/>
    <property type="project" value="UniProtKB-SubCell"/>
</dbReference>
<dbReference type="InterPro" id="IPR001867">
    <property type="entry name" value="OmpR/PhoB-type_DNA-bd"/>
</dbReference>
<evidence type="ECO:0000259" key="11">
    <source>
        <dbReference type="PROSITE" id="PS51755"/>
    </source>
</evidence>
<dbReference type="InterPro" id="IPR039420">
    <property type="entry name" value="WalR-like"/>
</dbReference>
<dbReference type="Proteomes" id="UP000220502">
    <property type="component" value="Unassembled WGS sequence"/>
</dbReference>
<evidence type="ECO:0000256" key="8">
    <source>
        <dbReference type="PROSITE-ProRule" id="PRU00169"/>
    </source>
</evidence>
<keyword evidence="6 9" id="KW-0238">DNA-binding</keyword>
<dbReference type="Gene3D" id="6.10.250.690">
    <property type="match status" value="1"/>
</dbReference>
<dbReference type="SUPFAM" id="SSF52172">
    <property type="entry name" value="CheY-like"/>
    <property type="match status" value="1"/>
</dbReference>
<evidence type="ECO:0000256" key="3">
    <source>
        <dbReference type="ARBA" id="ARBA00022553"/>
    </source>
</evidence>
<dbReference type="SUPFAM" id="SSF46894">
    <property type="entry name" value="C-terminal effector domain of the bipartite response regulators"/>
    <property type="match status" value="1"/>
</dbReference>
<evidence type="ECO:0000256" key="9">
    <source>
        <dbReference type="PROSITE-ProRule" id="PRU01091"/>
    </source>
</evidence>
<dbReference type="PROSITE" id="PS51755">
    <property type="entry name" value="OMPR_PHOB"/>
    <property type="match status" value="1"/>
</dbReference>
<accession>A0ABD6SDG7</accession>
<feature type="DNA-binding region" description="OmpR/PhoB-type" evidence="9">
    <location>
        <begin position="125"/>
        <end position="223"/>
    </location>
</feature>
<dbReference type="PROSITE" id="PS50110">
    <property type="entry name" value="RESPONSE_REGULATORY"/>
    <property type="match status" value="1"/>
</dbReference>
<dbReference type="PANTHER" id="PTHR48111">
    <property type="entry name" value="REGULATOR OF RPOS"/>
    <property type="match status" value="1"/>
</dbReference>
<keyword evidence="7" id="KW-0804">Transcription</keyword>
<dbReference type="Pfam" id="PF00072">
    <property type="entry name" value="Response_reg"/>
    <property type="match status" value="1"/>
</dbReference>
<dbReference type="Gene3D" id="3.40.50.2300">
    <property type="match status" value="1"/>
</dbReference>
<dbReference type="SMART" id="SM00862">
    <property type="entry name" value="Trans_reg_C"/>
    <property type="match status" value="1"/>
</dbReference>
<dbReference type="GO" id="GO:0003677">
    <property type="term" value="F:DNA binding"/>
    <property type="evidence" value="ECO:0007669"/>
    <property type="project" value="UniProtKB-UniRule"/>
</dbReference>
<name>A0ABD6SDG7_BACTU</name>
<comment type="caution">
    <text evidence="12">The sequence shown here is derived from an EMBL/GenBank/DDBJ whole genome shotgun (WGS) entry which is preliminary data.</text>
</comment>
<evidence type="ECO:0000256" key="7">
    <source>
        <dbReference type="ARBA" id="ARBA00023163"/>
    </source>
</evidence>
<dbReference type="InterPro" id="IPR016032">
    <property type="entry name" value="Sig_transdc_resp-reg_C-effctor"/>
</dbReference>
<dbReference type="InterPro" id="IPR011006">
    <property type="entry name" value="CheY-like_superfamily"/>
</dbReference>
<feature type="domain" description="Response regulatory" evidence="10">
    <location>
        <begin position="1"/>
        <end position="112"/>
    </location>
</feature>
<dbReference type="Pfam" id="PF00486">
    <property type="entry name" value="Trans_reg_C"/>
    <property type="match status" value="1"/>
</dbReference>
<sequence>MIITNRVSSQELLIAHLKKYNYKPLVVNEFDNVLDRFCEISPELVIIDVPPPKFDAFSWCRQIRNISICPIIFFSKLNEKMEQIMALENGADDYIAAPFHYGVILARIRSHLRRVYGEYASKSNERIINRSGLILYTDRMELKYDGKLISLTKKEGQLVELLLKNYPSLVHREEIFNKLWDGMKYIDENTLSVYITRIRYKLKELGIRNALETIRGSGYRLHNTWEKSIHSLN</sequence>
<dbReference type="AlphaFoldDB" id="A0ABD6SDG7"/>
<dbReference type="InterPro" id="IPR001789">
    <property type="entry name" value="Sig_transdc_resp-reg_receiver"/>
</dbReference>
<evidence type="ECO:0000256" key="4">
    <source>
        <dbReference type="ARBA" id="ARBA00023012"/>
    </source>
</evidence>
<dbReference type="Gene3D" id="1.10.10.10">
    <property type="entry name" value="Winged helix-like DNA-binding domain superfamily/Winged helix DNA-binding domain"/>
    <property type="match status" value="1"/>
</dbReference>
<proteinExistence type="predicted"/>
<evidence type="ECO:0000259" key="10">
    <source>
        <dbReference type="PROSITE" id="PS50110"/>
    </source>
</evidence>
<keyword evidence="5" id="KW-0805">Transcription regulation</keyword>